<keyword evidence="11 12" id="KW-0804">Transcription</keyword>
<keyword evidence="10 12" id="KW-0238">DNA-binding</keyword>
<dbReference type="FunFam" id="3.40.1360.10:FF:000002">
    <property type="entry name" value="DNA primase"/>
    <property type="match status" value="1"/>
</dbReference>
<sequence length="622" mass="71365">MGKFYEGNISEVILDKVDIVNLISGYVQLKRTGNNYKGLCPFHNEKTPSFVVSEDKQLYHCFGCGASGNAIGFLMNIENLDFLDTIEFLAEKSGIDLSQYESKKNSSNNSVSYNDKKDSYEILRNAAIFYYKNLKKNTVAKEYLKSRNITDEIIKTFGLGFAEDEWSSLIKHFNSKNLAALEKAGLILPNKQKNGFYDRFRNRIIFPIINVQGKVIGFGGRVIDDSLPKYLNSPETLAFNKSKTLYGLNIAKNNLPSTKRILVVEGYMDVIALNMYGIKNVVATLGTSLTKDHGKLLSRYADEIIVSYDGDSAGQKAAFRSIEVLKGIKSKVKILTLKNGYDPDDYLKKYGKNRFLELLENAKPSIEFVFSVYKNSYDIETEDGRIDYINSCIDYLAKYDNEVVRNIYIEYLSVEVSINLDIIKNELNKKMKLVDRNYNSDDNFVIKSSISKLVRKTKASKNINISRTRKIEIRMLEYSLQDKKYLNKIFDFNEVEKIFNKNIKKIMFSLKEYYKVLSSFDLANAIDYFDLEDLKGLEKVIKNMVPISDDDKHLSKLLRQHLKICLDIEISQNKSELIETIKKISNNSDDNLSKIELNKTKEVLNERIKELNKKLSKITGEI</sequence>
<dbReference type="PANTHER" id="PTHR30313:SF2">
    <property type="entry name" value="DNA PRIMASE"/>
    <property type="match status" value="1"/>
</dbReference>
<dbReference type="SMART" id="SM00400">
    <property type="entry name" value="ZnF_CHCC"/>
    <property type="match status" value="1"/>
</dbReference>
<keyword evidence="8 12" id="KW-0862">Zinc</keyword>
<dbReference type="InterPro" id="IPR030846">
    <property type="entry name" value="DnaG_bac"/>
</dbReference>
<dbReference type="GO" id="GO:0005737">
    <property type="term" value="C:cytoplasm"/>
    <property type="evidence" value="ECO:0007669"/>
    <property type="project" value="TreeGrafter"/>
</dbReference>
<comment type="similarity">
    <text evidence="12 13">Belongs to the DnaG primase family.</text>
</comment>
<comment type="catalytic activity">
    <reaction evidence="12">
        <text>ssDNA + n NTP = ssDNA/pppN(pN)n-1 hybrid + (n-1) diphosphate.</text>
        <dbReference type="EC" id="2.7.7.101"/>
    </reaction>
</comment>
<dbReference type="GO" id="GO:0003899">
    <property type="term" value="F:DNA-directed RNA polymerase activity"/>
    <property type="evidence" value="ECO:0007669"/>
    <property type="project" value="UniProtKB-UniRule"/>
</dbReference>
<name>A0AAU9E5C7_9FIRM</name>
<comment type="function">
    <text evidence="12 13">RNA polymerase that catalyzes the synthesis of short RNA molecules used as primers for DNA polymerase during DNA replication.</text>
</comment>
<dbReference type="PROSITE" id="PS50880">
    <property type="entry name" value="TOPRIM"/>
    <property type="match status" value="1"/>
</dbReference>
<dbReference type="InterPro" id="IPR006171">
    <property type="entry name" value="TOPRIM_dom"/>
</dbReference>
<dbReference type="FunFam" id="3.90.580.10:FF:000001">
    <property type="entry name" value="DNA primase"/>
    <property type="match status" value="1"/>
</dbReference>
<dbReference type="Pfam" id="PF01807">
    <property type="entry name" value="Zn_ribbon_DnaG"/>
    <property type="match status" value="1"/>
</dbReference>
<evidence type="ECO:0000256" key="6">
    <source>
        <dbReference type="ARBA" id="ARBA00022723"/>
    </source>
</evidence>
<dbReference type="Gene3D" id="3.90.980.10">
    <property type="entry name" value="DNA primase, catalytic core, N-terminal domain"/>
    <property type="match status" value="1"/>
</dbReference>
<accession>A0AAU9E5C7</accession>
<evidence type="ECO:0000259" key="16">
    <source>
        <dbReference type="PROSITE" id="PS50880"/>
    </source>
</evidence>
<dbReference type="PIRSF" id="PIRSF002811">
    <property type="entry name" value="DnaG"/>
    <property type="match status" value="1"/>
</dbReference>
<comment type="cofactor">
    <cofactor evidence="12 13 14">
        <name>Zn(2+)</name>
        <dbReference type="ChEBI" id="CHEBI:29105"/>
    </cofactor>
    <text evidence="12 13 14">Binds 1 zinc ion per monomer.</text>
</comment>
<dbReference type="InterPro" id="IPR034151">
    <property type="entry name" value="TOPRIM_DnaG_bac"/>
</dbReference>
<evidence type="ECO:0000256" key="9">
    <source>
        <dbReference type="ARBA" id="ARBA00022842"/>
    </source>
</evidence>
<evidence type="ECO:0000313" key="18">
    <source>
        <dbReference type="Proteomes" id="UP001321786"/>
    </source>
</evidence>
<dbReference type="Proteomes" id="UP001321786">
    <property type="component" value="Chromosome"/>
</dbReference>
<dbReference type="AlphaFoldDB" id="A0AAU9E5C7"/>
<dbReference type="EMBL" id="AP028654">
    <property type="protein sequence ID" value="BEP29663.1"/>
    <property type="molecule type" value="Genomic_DNA"/>
</dbReference>
<keyword evidence="9" id="KW-0460">Magnesium</keyword>
<evidence type="ECO:0000256" key="12">
    <source>
        <dbReference type="HAMAP-Rule" id="MF_00974"/>
    </source>
</evidence>
<dbReference type="InterPro" id="IPR006295">
    <property type="entry name" value="DNA_primase_DnaG"/>
</dbReference>
<evidence type="ECO:0000256" key="5">
    <source>
        <dbReference type="ARBA" id="ARBA00022705"/>
    </source>
</evidence>
<evidence type="ECO:0000313" key="17">
    <source>
        <dbReference type="EMBL" id="BEP29663.1"/>
    </source>
</evidence>
<dbReference type="NCBIfam" id="TIGR01391">
    <property type="entry name" value="dnaG"/>
    <property type="match status" value="1"/>
</dbReference>
<dbReference type="Gene3D" id="3.90.580.10">
    <property type="entry name" value="Zinc finger, CHC2-type domain"/>
    <property type="match status" value="1"/>
</dbReference>
<dbReference type="RefSeq" id="WP_338535286.1">
    <property type="nucleotide sequence ID" value="NZ_AP028654.1"/>
</dbReference>
<dbReference type="InterPro" id="IPR013264">
    <property type="entry name" value="DNAG_N"/>
</dbReference>
<evidence type="ECO:0000256" key="8">
    <source>
        <dbReference type="ARBA" id="ARBA00022833"/>
    </source>
</evidence>
<dbReference type="SMART" id="SM00493">
    <property type="entry name" value="TOPRIM"/>
    <property type="match status" value="1"/>
</dbReference>
<dbReference type="Pfam" id="PF10410">
    <property type="entry name" value="DnaB_bind"/>
    <property type="match status" value="1"/>
</dbReference>
<keyword evidence="3 12" id="KW-0808">Transferase</keyword>
<dbReference type="SUPFAM" id="SSF57783">
    <property type="entry name" value="Zinc beta-ribbon"/>
    <property type="match status" value="1"/>
</dbReference>
<dbReference type="InterPro" id="IPR050219">
    <property type="entry name" value="DnaG_primase"/>
</dbReference>
<dbReference type="GO" id="GO:1990077">
    <property type="term" value="C:primosome complex"/>
    <property type="evidence" value="ECO:0007669"/>
    <property type="project" value="UniProtKB-KW"/>
</dbReference>
<comment type="domain">
    <text evidence="12">Contains an N-terminal zinc-binding domain, a central core domain that contains the primase activity, and a C-terminal DnaB-binding domain.</text>
</comment>
<keyword evidence="2 12" id="KW-0639">Primosome</keyword>
<evidence type="ECO:0000256" key="4">
    <source>
        <dbReference type="ARBA" id="ARBA00022695"/>
    </source>
</evidence>
<evidence type="ECO:0000256" key="2">
    <source>
        <dbReference type="ARBA" id="ARBA00022515"/>
    </source>
</evidence>
<dbReference type="EC" id="2.7.7.101" evidence="12"/>
<feature type="zinc finger region" description="CHC2-type" evidence="12 14">
    <location>
        <begin position="40"/>
        <end position="64"/>
    </location>
</feature>
<dbReference type="GO" id="GO:0000428">
    <property type="term" value="C:DNA-directed RNA polymerase complex"/>
    <property type="evidence" value="ECO:0007669"/>
    <property type="project" value="UniProtKB-KW"/>
</dbReference>
<keyword evidence="1 12" id="KW-0240">DNA-directed RNA polymerase</keyword>
<keyword evidence="7 12" id="KW-0863">Zinc-finger</keyword>
<dbReference type="InterPro" id="IPR037068">
    <property type="entry name" value="DNA_primase_core_N_sf"/>
</dbReference>
<evidence type="ECO:0000256" key="13">
    <source>
        <dbReference type="PIRNR" id="PIRNR002811"/>
    </source>
</evidence>
<dbReference type="PANTHER" id="PTHR30313">
    <property type="entry name" value="DNA PRIMASE"/>
    <property type="match status" value="1"/>
</dbReference>
<dbReference type="HAMAP" id="MF_00974">
    <property type="entry name" value="DNA_primase_DnaG"/>
    <property type="match status" value="1"/>
</dbReference>
<dbReference type="CDD" id="cd03364">
    <property type="entry name" value="TOPRIM_DnaG_primases"/>
    <property type="match status" value="1"/>
</dbReference>
<dbReference type="InterPro" id="IPR036977">
    <property type="entry name" value="DNA_primase_Znf_CHC2"/>
</dbReference>
<dbReference type="GO" id="GO:0008270">
    <property type="term" value="F:zinc ion binding"/>
    <property type="evidence" value="ECO:0007669"/>
    <property type="project" value="UniProtKB-UniRule"/>
</dbReference>
<evidence type="ECO:0000256" key="15">
    <source>
        <dbReference type="SAM" id="Coils"/>
    </source>
</evidence>
<dbReference type="GO" id="GO:0006269">
    <property type="term" value="P:DNA replication, synthesis of primer"/>
    <property type="evidence" value="ECO:0007669"/>
    <property type="project" value="UniProtKB-UniRule"/>
</dbReference>
<keyword evidence="15" id="KW-0175">Coiled coil</keyword>
<keyword evidence="4 12" id="KW-0548">Nucleotidyltransferase</keyword>
<proteinExistence type="inferred from homology"/>
<evidence type="ECO:0000256" key="7">
    <source>
        <dbReference type="ARBA" id="ARBA00022771"/>
    </source>
</evidence>
<evidence type="ECO:0000256" key="10">
    <source>
        <dbReference type="ARBA" id="ARBA00023125"/>
    </source>
</evidence>
<dbReference type="Gene3D" id="3.40.1360.10">
    <property type="match status" value="1"/>
</dbReference>
<comment type="subunit">
    <text evidence="12">Monomer. Interacts with DnaB.</text>
</comment>
<evidence type="ECO:0000256" key="14">
    <source>
        <dbReference type="PIRSR" id="PIRSR002811-1"/>
    </source>
</evidence>
<organism evidence="17 18">
    <name type="scientific">Helicovermis profundi</name>
    <dbReference type="NCBI Taxonomy" id="3065157"/>
    <lineage>
        <taxon>Bacteria</taxon>
        <taxon>Bacillati</taxon>
        <taxon>Bacillota</taxon>
        <taxon>Clostridia</taxon>
        <taxon>Helicovermis</taxon>
    </lineage>
</organism>
<feature type="coiled-coil region" evidence="15">
    <location>
        <begin position="594"/>
        <end position="621"/>
    </location>
</feature>
<keyword evidence="18" id="KW-1185">Reference proteome</keyword>
<dbReference type="Pfam" id="PF13155">
    <property type="entry name" value="Toprim_2"/>
    <property type="match status" value="1"/>
</dbReference>
<dbReference type="KEGG" id="hprf:HLPR_19940"/>
<dbReference type="SUPFAM" id="SSF56731">
    <property type="entry name" value="DNA primase core"/>
    <property type="match status" value="1"/>
</dbReference>
<dbReference type="InterPro" id="IPR002694">
    <property type="entry name" value="Znf_CHC2"/>
</dbReference>
<evidence type="ECO:0000256" key="1">
    <source>
        <dbReference type="ARBA" id="ARBA00022478"/>
    </source>
</evidence>
<evidence type="ECO:0000256" key="3">
    <source>
        <dbReference type="ARBA" id="ARBA00022679"/>
    </source>
</evidence>
<dbReference type="Pfam" id="PF08275">
    <property type="entry name" value="DNAG_N"/>
    <property type="match status" value="1"/>
</dbReference>
<dbReference type="InterPro" id="IPR019475">
    <property type="entry name" value="DNA_primase_DnaB-bd"/>
</dbReference>
<protein>
    <recommendedName>
        <fullName evidence="12 13">DNA primase</fullName>
        <ecNumber evidence="12">2.7.7.101</ecNumber>
    </recommendedName>
</protein>
<reference evidence="17 18" key="1">
    <citation type="submission" date="2023-08" db="EMBL/GenBank/DDBJ databases">
        <title>Helicovermis profunda gen. nov., sp. nov., a novel mesophilic, fermentative bacterium within the Bacillota from a deep-sea hydrothermal vent chimney.</title>
        <authorList>
            <person name="Miyazaki U."/>
            <person name="Mizutani D."/>
            <person name="Hashimoto Y."/>
            <person name="Tame A."/>
            <person name="Sawayama S."/>
            <person name="Miyazaki J."/>
            <person name="Takai K."/>
            <person name="Nakagawa S."/>
        </authorList>
    </citation>
    <scope>NUCLEOTIDE SEQUENCE [LARGE SCALE GENOMIC DNA]</scope>
    <source>
        <strain evidence="17 18">S502</strain>
    </source>
</reference>
<evidence type="ECO:0000256" key="11">
    <source>
        <dbReference type="ARBA" id="ARBA00023163"/>
    </source>
</evidence>
<gene>
    <name evidence="12 17" type="primary">dnaG</name>
    <name evidence="17" type="ORF">HLPR_19940</name>
</gene>
<keyword evidence="5 12" id="KW-0235">DNA replication</keyword>
<keyword evidence="6 12" id="KW-0479">Metal-binding</keyword>
<feature type="domain" description="Toprim" evidence="16">
    <location>
        <begin position="259"/>
        <end position="340"/>
    </location>
</feature>
<dbReference type="FunFam" id="3.90.980.10:FF:000001">
    <property type="entry name" value="DNA primase"/>
    <property type="match status" value="1"/>
</dbReference>
<dbReference type="GO" id="GO:0003677">
    <property type="term" value="F:DNA binding"/>
    <property type="evidence" value="ECO:0007669"/>
    <property type="project" value="UniProtKB-KW"/>
</dbReference>